<feature type="compositionally biased region" description="Low complexity" evidence="1">
    <location>
        <begin position="474"/>
        <end position="498"/>
    </location>
</feature>
<proteinExistence type="predicted"/>
<dbReference type="EMBL" id="HBFR01013209">
    <property type="protein sequence ID" value="CAD8882380.1"/>
    <property type="molecule type" value="Transcribed_RNA"/>
</dbReference>
<keyword evidence="2" id="KW-0472">Membrane</keyword>
<feature type="compositionally biased region" description="Polar residues" evidence="1">
    <location>
        <begin position="499"/>
        <end position="527"/>
    </location>
</feature>
<protein>
    <recommendedName>
        <fullName evidence="5">ShKT domain-containing protein</fullName>
    </recommendedName>
</protein>
<evidence type="ECO:0000256" key="1">
    <source>
        <dbReference type="SAM" id="MobiDB-lite"/>
    </source>
</evidence>
<keyword evidence="3" id="KW-0732">Signal</keyword>
<evidence type="ECO:0008006" key="5">
    <source>
        <dbReference type="Google" id="ProtNLM"/>
    </source>
</evidence>
<accession>A0A7S1FRD5</accession>
<feature type="transmembrane region" description="Helical" evidence="2">
    <location>
        <begin position="1025"/>
        <end position="1049"/>
    </location>
</feature>
<gene>
    <name evidence="4" type="ORF">CHYS00102_LOCUS9568</name>
</gene>
<feature type="chain" id="PRO_5030604883" description="ShKT domain-containing protein" evidence="3">
    <location>
        <begin position="27"/>
        <end position="1138"/>
    </location>
</feature>
<feature type="signal peptide" evidence="3">
    <location>
        <begin position="1"/>
        <end position="26"/>
    </location>
</feature>
<organism evidence="4">
    <name type="scientific">Corethron hystrix</name>
    <dbReference type="NCBI Taxonomy" id="216773"/>
    <lineage>
        <taxon>Eukaryota</taxon>
        <taxon>Sar</taxon>
        <taxon>Stramenopiles</taxon>
        <taxon>Ochrophyta</taxon>
        <taxon>Bacillariophyta</taxon>
        <taxon>Coscinodiscophyceae</taxon>
        <taxon>Corethrophycidae</taxon>
        <taxon>Corethrales</taxon>
        <taxon>Corethraceae</taxon>
        <taxon>Corethron</taxon>
    </lineage>
</organism>
<feature type="region of interest" description="Disordered" evidence="1">
    <location>
        <begin position="454"/>
        <end position="539"/>
    </location>
</feature>
<dbReference type="AlphaFoldDB" id="A0A7S1FRD5"/>
<evidence type="ECO:0000256" key="2">
    <source>
        <dbReference type="SAM" id="Phobius"/>
    </source>
</evidence>
<reference evidence="4" key="1">
    <citation type="submission" date="2021-01" db="EMBL/GenBank/DDBJ databases">
        <authorList>
            <person name="Corre E."/>
            <person name="Pelletier E."/>
            <person name="Niang G."/>
            <person name="Scheremetjew M."/>
            <person name="Finn R."/>
            <person name="Kale V."/>
            <person name="Holt S."/>
            <person name="Cochrane G."/>
            <person name="Meng A."/>
            <person name="Brown T."/>
            <person name="Cohen L."/>
        </authorList>
    </citation>
    <scope>NUCLEOTIDE SEQUENCE</scope>
    <source>
        <strain evidence="4">308</strain>
    </source>
</reference>
<feature type="region of interest" description="Disordered" evidence="1">
    <location>
        <begin position="571"/>
        <end position="612"/>
    </location>
</feature>
<keyword evidence="2" id="KW-0812">Transmembrane</keyword>
<evidence type="ECO:0000313" key="4">
    <source>
        <dbReference type="EMBL" id="CAD8882380.1"/>
    </source>
</evidence>
<name>A0A7S1FRD5_9STRA</name>
<feature type="compositionally biased region" description="Polar residues" evidence="1">
    <location>
        <begin position="571"/>
        <end position="587"/>
    </location>
</feature>
<evidence type="ECO:0000256" key="3">
    <source>
        <dbReference type="SAM" id="SignalP"/>
    </source>
</evidence>
<keyword evidence="2" id="KW-1133">Transmembrane helix</keyword>
<sequence>MIRNVTFILFCSISIFLFRDSGRTEAISSLGLQGVNRNKSVFQKILTNQFFRFLTTQSAKNVTSESISRSLETKVGIKTASIENIPIWIRGLPGHLKEYDQHAIESILSMALIDFISNKERYSSSDLFLSVEIVEHDEGYLMCDFRIAMKEELAYFDLEIVYRDLITISFSDKYFIDLFVKLLKLSSKYMHGITDVSLTKLTDEPTSSPTMPLLMFQFSGITLEFHGINALTSVDRYLLKILTEEFLLNNLRSKFGKVFGKVSLELSYENYYFSDKLRVDIHNIVSVRSSIAIPLKNEVLKQIFVGIFMDNKVNYLDKLNVIRKNLNFQVSLATPSPSRMLLTDNPLHARPLHHMFLSKYPTKSSSKKKINFSTLPTMKSHGILSSSLSLIPSFTPSDVPIKASIFYLSLTPLASPTGLPSSLPSATPSYLPSRSLSGFPIVFLSASPSLTPSTFPTSSKPSHVPSNFPASLAPSRTPSNLQSSSSPSLTPTNLPSFSNSQPATPSFYPSGTPSFFPSNDLSPSPTIAPSRIPSLDPSKNLSIERNIELTRSTHHPIPNLSEGLYFSRTGPSKASFAETNNPTRSPQSLFFSRSSGRRTRFPSSIPSKTPTTALSSCDDDRTYISRYGYRCLIHSFSNCRRMGEVGYTNEEVHDLLMHCKKSCNTCRKYGTPKKKFRTDEPKLPAKTSLTITSIPDKKQPKSPTLFGGVFPEMPSSSIKKVSMKKPSFALSRYISTLPSDGPSVQKAFAPSRYISTLPSDGPSFQKTLMPSLIMTRSISSSINSSRPMATPILMHTHSPSTLAASLLSSIATNSQLNNDTHISEIPTQPPVIGLAHMSPTISPYSKFETGPSLKDGNMCSNDPLFIDKYGRSCEFYRDIDCFRTETLGLSKDDIYDMRKACPSSCRIDCSKTEGFELETKKLRICEDDISYLEPRFGLPCDKHRGVICDKLIEIGYTEAEVKEITEKCKRSCRKCSTIDTSLYDVSNHNQLLNSTKTVNDYRKQRNIIQTESQYKSSVEDDQDKMVSVFLIFGGSITILLCFVVAYTMIRKHNLPKSKKPMLALANEIGSPQVVQKSPICSVSSSIERVYDMVDPTHGDIEHKKWQEDRDARRIRLQRHNPFLSSFIDEDSLTTNIFS</sequence>